<dbReference type="RefSeq" id="WP_054970097.1">
    <property type="nucleotide sequence ID" value="NZ_LJCO01000069.1"/>
</dbReference>
<dbReference type="EMBL" id="LJCO01000069">
    <property type="protein sequence ID" value="KPV42776.1"/>
    <property type="molecule type" value="Genomic_DNA"/>
</dbReference>
<dbReference type="PATRIC" id="fig|471514.4.peg.4809"/>
<proteinExistence type="predicted"/>
<evidence type="ECO:0000313" key="2">
    <source>
        <dbReference type="EMBL" id="KPV42776.1"/>
    </source>
</evidence>
<reference evidence="2 3" key="1">
    <citation type="submission" date="2015-09" db="EMBL/GenBank/DDBJ databases">
        <title>Draft genome sequence of Alicyclobacillus ferrooxydans DSM 22381.</title>
        <authorList>
            <person name="Hemp J."/>
        </authorList>
    </citation>
    <scope>NUCLEOTIDE SEQUENCE [LARGE SCALE GENOMIC DNA]</scope>
    <source>
        <strain evidence="2 3">TC-34</strain>
    </source>
</reference>
<accession>A0A0P9CT06</accession>
<protein>
    <submittedName>
        <fullName evidence="2">Uncharacterized protein</fullName>
    </submittedName>
</protein>
<evidence type="ECO:0000313" key="3">
    <source>
        <dbReference type="Proteomes" id="UP000050482"/>
    </source>
</evidence>
<dbReference type="Proteomes" id="UP000050482">
    <property type="component" value="Unassembled WGS sequence"/>
</dbReference>
<dbReference type="OrthoDB" id="9783544at2"/>
<feature type="region of interest" description="Disordered" evidence="1">
    <location>
        <begin position="41"/>
        <end position="77"/>
    </location>
</feature>
<dbReference type="STRING" id="471514.AN477_15635"/>
<gene>
    <name evidence="2" type="ORF">AN477_15635</name>
</gene>
<organism evidence="2 3">
    <name type="scientific">Alicyclobacillus ferrooxydans</name>
    <dbReference type="NCBI Taxonomy" id="471514"/>
    <lineage>
        <taxon>Bacteria</taxon>
        <taxon>Bacillati</taxon>
        <taxon>Bacillota</taxon>
        <taxon>Bacilli</taxon>
        <taxon>Bacillales</taxon>
        <taxon>Alicyclobacillaceae</taxon>
        <taxon>Alicyclobacillus</taxon>
    </lineage>
</organism>
<name>A0A0P9CT06_9BACL</name>
<feature type="region of interest" description="Disordered" evidence="1">
    <location>
        <begin position="420"/>
        <end position="446"/>
    </location>
</feature>
<feature type="compositionally biased region" description="Basic and acidic residues" evidence="1">
    <location>
        <begin position="45"/>
        <end position="54"/>
    </location>
</feature>
<comment type="caution">
    <text evidence="2">The sequence shown here is derived from an EMBL/GenBank/DDBJ whole genome shotgun (WGS) entry which is preliminary data.</text>
</comment>
<dbReference type="AlphaFoldDB" id="A0A0P9CT06"/>
<evidence type="ECO:0000256" key="1">
    <source>
        <dbReference type="SAM" id="MobiDB-lite"/>
    </source>
</evidence>
<sequence length="446" mass="47575">MNLLERCRQHGWRRLAFIGIAKHAGKTTALNRFLHELAEAGGGEEEGKSREESGHASGHSGEPLRANTGERESHRSQIGVGLLSIGLDGERRDTILGVPKPRVYAEVGTLIASAEGALLDSEARFEWIEELPISSPLGPIMIARVTTPGPVVLAGIRQRAHVRLAAERLEALGCEYILVDGAFDRVAAAAPTLVDAAVLAVGAVVGSTVSEVLQHAWPVIERFALPETDEPWKQLFGSVRDEGAAGIAVLQPTVHHLASRDSEARDSVMTHSSEGVTGEGVSREDGVFEHVSVLRLPRDAVMFDVTRQMGWSDAVIGVYIPGAVTDGVIGGLLRHPSPLQIVADHPAQILISESTHRKMARHGHQLTVWDRLPLAAIAVNPHHIAGADLPRDELLRQVASIAGDVPVYDAMDHLPSQGLRANEAEPSGLSALSEKATGASGEGSIR</sequence>
<keyword evidence="3" id="KW-1185">Reference proteome</keyword>